<gene>
    <name evidence="1" type="ORF">K466DRAFT_587871</name>
</gene>
<evidence type="ECO:0000313" key="1">
    <source>
        <dbReference type="EMBL" id="TFK85727.1"/>
    </source>
</evidence>
<dbReference type="AlphaFoldDB" id="A0A5C3P9W9"/>
<organism evidence="1 2">
    <name type="scientific">Polyporus arcularius HHB13444</name>
    <dbReference type="NCBI Taxonomy" id="1314778"/>
    <lineage>
        <taxon>Eukaryota</taxon>
        <taxon>Fungi</taxon>
        <taxon>Dikarya</taxon>
        <taxon>Basidiomycota</taxon>
        <taxon>Agaricomycotina</taxon>
        <taxon>Agaricomycetes</taxon>
        <taxon>Polyporales</taxon>
        <taxon>Polyporaceae</taxon>
        <taxon>Polyporus</taxon>
    </lineage>
</organism>
<dbReference type="InParanoid" id="A0A5C3P9W9"/>
<accession>A0A5C3P9W9</accession>
<dbReference type="Proteomes" id="UP000308197">
    <property type="component" value="Unassembled WGS sequence"/>
</dbReference>
<proteinExistence type="predicted"/>
<protein>
    <submittedName>
        <fullName evidence="1">Uncharacterized protein</fullName>
    </submittedName>
</protein>
<keyword evidence="2" id="KW-1185">Reference proteome</keyword>
<evidence type="ECO:0000313" key="2">
    <source>
        <dbReference type="Proteomes" id="UP000308197"/>
    </source>
</evidence>
<sequence>MTVLQRLERIVAPATILRLRCCGVLTFFAPGSFLETWGNWCACWSLRVQVETSRIQACREYAPPQATIAVTLSASSVLRIRVSNRSSTTLVL</sequence>
<name>A0A5C3P9W9_9APHY</name>
<reference evidence="1 2" key="1">
    <citation type="journal article" date="2019" name="Nat. Ecol. Evol.">
        <title>Megaphylogeny resolves global patterns of mushroom evolution.</title>
        <authorList>
            <person name="Varga T."/>
            <person name="Krizsan K."/>
            <person name="Foldi C."/>
            <person name="Dima B."/>
            <person name="Sanchez-Garcia M."/>
            <person name="Sanchez-Ramirez S."/>
            <person name="Szollosi G.J."/>
            <person name="Szarkandi J.G."/>
            <person name="Papp V."/>
            <person name="Albert L."/>
            <person name="Andreopoulos W."/>
            <person name="Angelini C."/>
            <person name="Antonin V."/>
            <person name="Barry K.W."/>
            <person name="Bougher N.L."/>
            <person name="Buchanan P."/>
            <person name="Buyck B."/>
            <person name="Bense V."/>
            <person name="Catcheside P."/>
            <person name="Chovatia M."/>
            <person name="Cooper J."/>
            <person name="Damon W."/>
            <person name="Desjardin D."/>
            <person name="Finy P."/>
            <person name="Geml J."/>
            <person name="Haridas S."/>
            <person name="Hughes K."/>
            <person name="Justo A."/>
            <person name="Karasinski D."/>
            <person name="Kautmanova I."/>
            <person name="Kiss B."/>
            <person name="Kocsube S."/>
            <person name="Kotiranta H."/>
            <person name="LaButti K.M."/>
            <person name="Lechner B.E."/>
            <person name="Liimatainen K."/>
            <person name="Lipzen A."/>
            <person name="Lukacs Z."/>
            <person name="Mihaltcheva S."/>
            <person name="Morgado L.N."/>
            <person name="Niskanen T."/>
            <person name="Noordeloos M.E."/>
            <person name="Ohm R.A."/>
            <person name="Ortiz-Santana B."/>
            <person name="Ovrebo C."/>
            <person name="Racz N."/>
            <person name="Riley R."/>
            <person name="Savchenko A."/>
            <person name="Shiryaev A."/>
            <person name="Soop K."/>
            <person name="Spirin V."/>
            <person name="Szebenyi C."/>
            <person name="Tomsovsky M."/>
            <person name="Tulloss R.E."/>
            <person name="Uehling J."/>
            <person name="Grigoriev I.V."/>
            <person name="Vagvolgyi C."/>
            <person name="Papp T."/>
            <person name="Martin F.M."/>
            <person name="Miettinen O."/>
            <person name="Hibbett D.S."/>
            <person name="Nagy L.G."/>
        </authorList>
    </citation>
    <scope>NUCLEOTIDE SEQUENCE [LARGE SCALE GENOMIC DNA]</scope>
    <source>
        <strain evidence="1 2">HHB13444</strain>
    </source>
</reference>
<dbReference type="EMBL" id="ML211237">
    <property type="protein sequence ID" value="TFK85727.1"/>
    <property type="molecule type" value="Genomic_DNA"/>
</dbReference>